<organism evidence="1 2">
    <name type="scientific">Gibberella intermedia</name>
    <name type="common">Bulb rot disease fungus</name>
    <name type="synonym">Fusarium proliferatum</name>
    <dbReference type="NCBI Taxonomy" id="948311"/>
    <lineage>
        <taxon>Eukaryota</taxon>
        <taxon>Fungi</taxon>
        <taxon>Dikarya</taxon>
        <taxon>Ascomycota</taxon>
        <taxon>Pezizomycotina</taxon>
        <taxon>Sordariomycetes</taxon>
        <taxon>Hypocreomycetidae</taxon>
        <taxon>Hypocreales</taxon>
        <taxon>Nectriaceae</taxon>
        <taxon>Fusarium</taxon>
        <taxon>Fusarium fujikuroi species complex</taxon>
    </lineage>
</organism>
<evidence type="ECO:0000313" key="2">
    <source>
        <dbReference type="Proteomes" id="UP000283569"/>
    </source>
</evidence>
<dbReference type="EMBL" id="MRDB01000200">
    <property type="protein sequence ID" value="RKL19497.1"/>
    <property type="molecule type" value="Genomic_DNA"/>
</dbReference>
<dbReference type="Proteomes" id="UP000283569">
    <property type="component" value="Unassembled WGS sequence"/>
</dbReference>
<dbReference type="AlphaFoldDB" id="A0A420RR57"/>
<name>A0A420RR57_GIBIN</name>
<proteinExistence type="predicted"/>
<accession>A0A420RR57</accession>
<dbReference type="InterPro" id="IPR036237">
    <property type="entry name" value="Xyl_isomerase-like_sf"/>
</dbReference>
<dbReference type="Gene3D" id="3.20.20.150">
    <property type="entry name" value="Divalent-metal-dependent TIM barrel enzymes"/>
    <property type="match status" value="1"/>
</dbReference>
<protein>
    <submittedName>
        <fullName evidence="1">Uncharacterized protein</fullName>
    </submittedName>
</protein>
<comment type="caution">
    <text evidence="1">The sequence shown here is derived from an EMBL/GenBank/DDBJ whole genome shotgun (WGS) entry which is preliminary data.</text>
</comment>
<reference evidence="1 2" key="1">
    <citation type="journal article" date="2018" name="Sci. Rep.">
        <title>Characterisation of pathogen-specific regions and novel effector candidates in Fusarium oxysporum f. sp. cepae.</title>
        <authorList>
            <person name="Armitage A.D."/>
            <person name="Taylor A."/>
            <person name="Sobczyk M.K."/>
            <person name="Baxter L."/>
            <person name="Greenfield B.P."/>
            <person name="Bates H.J."/>
            <person name="Wilson F."/>
            <person name="Jackson A.C."/>
            <person name="Ott S."/>
            <person name="Harrison R.J."/>
            <person name="Clarkson J.P."/>
        </authorList>
    </citation>
    <scope>NUCLEOTIDE SEQUENCE [LARGE SCALE GENOMIC DNA]</scope>
    <source>
        <strain evidence="1 2">Fp_A8</strain>
    </source>
</reference>
<gene>
    <name evidence="1" type="ORF">BFJ72_g15178</name>
</gene>
<dbReference type="SUPFAM" id="SSF51658">
    <property type="entry name" value="Xylose isomerase-like"/>
    <property type="match status" value="1"/>
</dbReference>
<sequence>MRHEAAAALLHAPIGEPLFGPLSAEHVQLVPQSTGCLTEDRADALRMAHPRTRFRLHANVHVLADRRFADLSGFTLHADWFVQAARISRRLGAPAYTAHAGRRAQATLSMALEHARRCADLFGCPVGIEGHYPTPGDTWLVSSWSEYRAVFESGVPYALDLSHLHILATATGRHEPTFVAEMLACERCIEVHVSDNDGRGDWHQVCTRETTAERGTPMSTESTEEQPAYLAGADGAVALNAAGIGAEARYRAAHADRERLDRSWAGATLAALFLQHAWLDAVTLSFEVTSEYDDSGGFYRCIRCQASAVRAVPGLNGPEEAFPDGEFDLDAASSLVEEALEDGEFDLYTGLAKYPEGFDTLTVSLERAAIATLLEHCPFDGDLACAAWGLT</sequence>
<evidence type="ECO:0000313" key="1">
    <source>
        <dbReference type="EMBL" id="RKL19497.1"/>
    </source>
</evidence>